<feature type="transmembrane region" description="Helical" evidence="10">
    <location>
        <begin position="698"/>
        <end position="721"/>
    </location>
</feature>
<evidence type="ECO:0000256" key="4">
    <source>
        <dbReference type="ARBA" id="ARBA00022837"/>
    </source>
</evidence>
<dbReference type="CDD" id="cd00051">
    <property type="entry name" value="EFh"/>
    <property type="match status" value="1"/>
</dbReference>
<keyword evidence="6" id="KW-0376">Hydrogen peroxide</keyword>
<evidence type="ECO:0000256" key="6">
    <source>
        <dbReference type="ARBA" id="ARBA00023324"/>
    </source>
</evidence>
<organism evidence="12 13">
    <name type="scientific">Priapulus caudatus</name>
    <name type="common">Priapulid worm</name>
    <dbReference type="NCBI Taxonomy" id="37621"/>
    <lineage>
        <taxon>Eukaryota</taxon>
        <taxon>Metazoa</taxon>
        <taxon>Ecdysozoa</taxon>
        <taxon>Scalidophora</taxon>
        <taxon>Priapulida</taxon>
        <taxon>Priapulimorpha</taxon>
        <taxon>Priapulimorphida</taxon>
        <taxon>Priapulidae</taxon>
        <taxon>Priapulus</taxon>
    </lineage>
</organism>
<sequence length="940" mass="107328">MKEFTEINPTLNATNPEMFDKMRELYISVDDIDLYVGGMMETTRNGPGPLFRAIIRDQFYRIRDGDRFWFENKKNKLFTADEINTIRNTRLRDVILAATPIGHDEIQDDVLFWQDGDMKGCPQPKQLTEEDMEPCTGRTTHDNFDGNEASYIISCIILGIIPIICGVAAYIVVKYRVEKTATIKKDAQQKPAARTTAEERAAECMSDVSTDKFKCREWLSSFYDRKVTLRLGPGESFFVLNRKCERLRQINLNNAYNIILEINVDTQDQVVTLVRLPRDHDLVLLFSGERKRKVFLSHFNEYLKRQGKSMEVLQSELHRIYDTAETKDKRVKRLECFFREAYARAMGIKMNASVPIDPVAEDDVMRTEVTKSEFADALGMKSNSLFVERIFAVTDKDGNGQISFQEFLDMVVLFTKGTPLNKLRILFDMFDVSRDGKLGRKEFAEMIRSLVQSTQTQFARRDDADHLIDTMMTSAGLGEQAELTFDEFRCLLHQHGKHLGQIGLHLKGTKQVFVMKKLGTRTDSFKIEDGNVFHVEVKRSLIKKKWNAFITFMEDNRQKVFYLTLFYCICLALFAERYAHYCVLSENNDLRRVMGHGICVTRGAAHVMSFTFSLLLLTVCRHIITALRDTVINQYIPLDSALEFHKIVACTSAFFTAVHSVGHIINMYHVTTQPIEHLMCLFKEITFPSTFQPNFVYFLYKTVTGLTGLILVAICYILFYLRHARRTSARLQGVLADASPVHTDIRSHDRARISKDAGATSNFTTTLLVAAHLVRLRSINPHGDGRKLRSNRSAEQLATPLLSAVRPTSSPLVCKRIDVWPHRDPLLSVQREARSDACDVEAGRKFRSIRRDADVMNVSSTVNIFVSQYSPHVRSENDDGLPTFEQIFKFVREPSTLAGDETTDACLARGPPILDGHGTDRRMAPSSTGQTRQLPMFLHF</sequence>
<dbReference type="InterPro" id="IPR011992">
    <property type="entry name" value="EF-hand-dom_pair"/>
</dbReference>
<keyword evidence="6" id="KW-0575">Peroxidase</keyword>
<dbReference type="PROSITE" id="PS00018">
    <property type="entry name" value="EF_HAND_1"/>
    <property type="match status" value="2"/>
</dbReference>
<comment type="catalytic activity">
    <reaction evidence="7">
        <text>NADH + O2 + H(+) = H2O2 + NAD(+)</text>
        <dbReference type="Rhea" id="RHEA:11264"/>
        <dbReference type="ChEBI" id="CHEBI:15378"/>
        <dbReference type="ChEBI" id="CHEBI:15379"/>
        <dbReference type="ChEBI" id="CHEBI:16240"/>
        <dbReference type="ChEBI" id="CHEBI:57540"/>
        <dbReference type="ChEBI" id="CHEBI:57945"/>
        <dbReference type="EC" id="1.6.3.1"/>
    </reaction>
</comment>
<feature type="transmembrane region" description="Helical" evidence="10">
    <location>
        <begin position="151"/>
        <end position="173"/>
    </location>
</feature>
<evidence type="ECO:0000256" key="10">
    <source>
        <dbReference type="SAM" id="Phobius"/>
    </source>
</evidence>
<dbReference type="SUPFAM" id="SSF47473">
    <property type="entry name" value="EF-hand"/>
    <property type="match status" value="1"/>
</dbReference>
<dbReference type="PANTHER" id="PTHR11972">
    <property type="entry name" value="NADPH OXIDASE"/>
    <property type="match status" value="1"/>
</dbReference>
<evidence type="ECO:0000313" key="13">
    <source>
        <dbReference type="RefSeq" id="XP_014669047.1"/>
    </source>
</evidence>
<evidence type="ECO:0000313" key="12">
    <source>
        <dbReference type="Proteomes" id="UP000695022"/>
    </source>
</evidence>
<feature type="domain" description="EF-hand" evidence="11">
    <location>
        <begin position="418"/>
        <end position="453"/>
    </location>
</feature>
<dbReference type="Proteomes" id="UP000695022">
    <property type="component" value="Unplaced"/>
</dbReference>
<comment type="similarity">
    <text evidence="2">In the N-terminal section; belongs to the peroxidase family.</text>
</comment>
<name>A0ABM1EA26_PRICU</name>
<feature type="region of interest" description="Disordered" evidence="9">
    <location>
        <begin position="910"/>
        <end position="930"/>
    </location>
</feature>
<dbReference type="SMART" id="SM00054">
    <property type="entry name" value="EFh"/>
    <property type="match status" value="2"/>
</dbReference>
<protein>
    <recommendedName>
        <fullName evidence="3">NAD(P)H oxidase (H2O2-forming)</fullName>
        <ecNumber evidence="3">1.6.3.1</ecNumber>
    </recommendedName>
</protein>
<evidence type="ECO:0000256" key="5">
    <source>
        <dbReference type="ARBA" id="ARBA00023002"/>
    </source>
</evidence>
<evidence type="ECO:0000256" key="1">
    <source>
        <dbReference type="ARBA" id="ARBA00004424"/>
    </source>
</evidence>
<proteinExistence type="inferred from homology"/>
<evidence type="ECO:0000256" key="8">
    <source>
        <dbReference type="ARBA" id="ARBA00048762"/>
    </source>
</evidence>
<dbReference type="Pfam" id="PF13202">
    <property type="entry name" value="EF-hand_5"/>
    <property type="match status" value="1"/>
</dbReference>
<dbReference type="InterPro" id="IPR037120">
    <property type="entry name" value="Haem_peroxidase_sf_animal"/>
</dbReference>
<dbReference type="Pfam" id="PF03098">
    <property type="entry name" value="An_peroxidase"/>
    <property type="match status" value="1"/>
</dbReference>
<evidence type="ECO:0000259" key="11">
    <source>
        <dbReference type="PROSITE" id="PS50222"/>
    </source>
</evidence>
<evidence type="ECO:0000256" key="2">
    <source>
        <dbReference type="ARBA" id="ARBA00005644"/>
    </source>
</evidence>
<keyword evidence="10" id="KW-0812">Transmembrane</keyword>
<dbReference type="InterPro" id="IPR018247">
    <property type="entry name" value="EF_Hand_1_Ca_BS"/>
</dbReference>
<feature type="transmembrane region" description="Helical" evidence="10">
    <location>
        <begin position="560"/>
        <end position="580"/>
    </location>
</feature>
<reference evidence="13" key="1">
    <citation type="submission" date="2025-08" db="UniProtKB">
        <authorList>
            <consortium name="RefSeq"/>
        </authorList>
    </citation>
    <scope>IDENTIFICATION</scope>
</reference>
<keyword evidence="12" id="KW-1185">Reference proteome</keyword>
<evidence type="ECO:0000256" key="7">
    <source>
        <dbReference type="ARBA" id="ARBA00047455"/>
    </source>
</evidence>
<dbReference type="InterPro" id="IPR019791">
    <property type="entry name" value="Haem_peroxidase_animal"/>
</dbReference>
<dbReference type="GeneID" id="106810268"/>
<dbReference type="PROSITE" id="PS50292">
    <property type="entry name" value="PEROXIDASE_3"/>
    <property type="match status" value="1"/>
</dbReference>
<keyword evidence="10" id="KW-0472">Membrane</keyword>
<dbReference type="RefSeq" id="XP_014669047.1">
    <property type="nucleotide sequence ID" value="XM_014813561.1"/>
</dbReference>
<keyword evidence="5" id="KW-0560">Oxidoreductase</keyword>
<dbReference type="PROSITE" id="PS50222">
    <property type="entry name" value="EF_HAND_2"/>
    <property type="match status" value="2"/>
</dbReference>
<comment type="catalytic activity">
    <reaction evidence="8">
        <text>NADPH + O2 + H(+) = H2O2 + NADP(+)</text>
        <dbReference type="Rhea" id="RHEA:11260"/>
        <dbReference type="ChEBI" id="CHEBI:15378"/>
        <dbReference type="ChEBI" id="CHEBI:15379"/>
        <dbReference type="ChEBI" id="CHEBI:16240"/>
        <dbReference type="ChEBI" id="CHEBI:57783"/>
        <dbReference type="ChEBI" id="CHEBI:58349"/>
        <dbReference type="EC" id="1.6.3.1"/>
    </reaction>
</comment>
<dbReference type="InterPro" id="IPR050369">
    <property type="entry name" value="RBOH/FRE"/>
</dbReference>
<feature type="transmembrane region" description="Helical" evidence="10">
    <location>
        <begin position="600"/>
        <end position="624"/>
    </location>
</feature>
<dbReference type="EC" id="1.6.3.1" evidence="3"/>
<dbReference type="SUPFAM" id="SSF48113">
    <property type="entry name" value="Heme-dependent peroxidases"/>
    <property type="match status" value="1"/>
</dbReference>
<feature type="domain" description="EF-hand" evidence="11">
    <location>
        <begin position="382"/>
        <end position="417"/>
    </location>
</feature>
<dbReference type="Gene3D" id="1.10.640.10">
    <property type="entry name" value="Haem peroxidase domain superfamily, animal type"/>
    <property type="match status" value="1"/>
</dbReference>
<accession>A0ABM1EA26</accession>
<dbReference type="PANTHER" id="PTHR11972:SF175">
    <property type="entry name" value="NAD(P)H OXIDASE (H2O2-FORMING)"/>
    <property type="match status" value="1"/>
</dbReference>
<dbReference type="Gene3D" id="1.10.238.10">
    <property type="entry name" value="EF-hand"/>
    <property type="match status" value="1"/>
</dbReference>
<keyword evidence="10" id="KW-1133">Transmembrane helix</keyword>
<dbReference type="InterPro" id="IPR010255">
    <property type="entry name" value="Haem_peroxidase_sf"/>
</dbReference>
<dbReference type="Pfam" id="PF00036">
    <property type="entry name" value="EF-hand_1"/>
    <property type="match status" value="1"/>
</dbReference>
<gene>
    <name evidence="13" type="primary">LOC106810268</name>
</gene>
<comment type="subcellular location">
    <subcellularLocation>
        <location evidence="1">Apical cell membrane</location>
        <topology evidence="1">Multi-pass membrane protein</topology>
    </subcellularLocation>
</comment>
<dbReference type="InterPro" id="IPR002048">
    <property type="entry name" value="EF_hand_dom"/>
</dbReference>
<keyword evidence="4" id="KW-0106">Calcium</keyword>
<evidence type="ECO:0000256" key="3">
    <source>
        <dbReference type="ARBA" id="ARBA00012698"/>
    </source>
</evidence>
<evidence type="ECO:0000256" key="9">
    <source>
        <dbReference type="SAM" id="MobiDB-lite"/>
    </source>
</evidence>